<accession>A0ABV5X222</accession>
<evidence type="ECO:0000313" key="2">
    <source>
        <dbReference type="Proteomes" id="UP001589707"/>
    </source>
</evidence>
<organism evidence="1 2">
    <name type="scientific">Brevibacterium otitidis</name>
    <dbReference type="NCBI Taxonomy" id="53364"/>
    <lineage>
        <taxon>Bacteria</taxon>
        <taxon>Bacillati</taxon>
        <taxon>Actinomycetota</taxon>
        <taxon>Actinomycetes</taxon>
        <taxon>Micrococcales</taxon>
        <taxon>Brevibacteriaceae</taxon>
        <taxon>Brevibacterium</taxon>
    </lineage>
</organism>
<proteinExistence type="predicted"/>
<dbReference type="Proteomes" id="UP001589707">
    <property type="component" value="Unassembled WGS sequence"/>
</dbReference>
<evidence type="ECO:0000313" key="1">
    <source>
        <dbReference type="EMBL" id="MFB9776470.1"/>
    </source>
</evidence>
<name>A0ABV5X222_9MICO</name>
<gene>
    <name evidence="1" type="ORF">ACFFN1_08635</name>
</gene>
<protein>
    <submittedName>
        <fullName evidence="1">Uncharacterized protein</fullName>
    </submittedName>
</protein>
<dbReference type="RefSeq" id="WP_376840278.1">
    <property type="nucleotide sequence ID" value="NZ_JBHMAU010000053.1"/>
</dbReference>
<comment type="caution">
    <text evidence="1">The sequence shown here is derived from an EMBL/GenBank/DDBJ whole genome shotgun (WGS) entry which is preliminary data.</text>
</comment>
<keyword evidence="2" id="KW-1185">Reference proteome</keyword>
<dbReference type="EMBL" id="JBHMAU010000053">
    <property type="protein sequence ID" value="MFB9776470.1"/>
    <property type="molecule type" value="Genomic_DNA"/>
</dbReference>
<sequence length="151" mass="15462">MLITAKYSGDGNFIIQGLDESNESSGALPVNTIGAYEGTTFVSADDWDATSKLQVTATGTCEITLSPVSTAAAFSESGSGDTVMQYTEGAATVSFTHGGESNFVVQENSGSDFGPDLLINEIGSYDGSIPLRSGPSILIVQADGSWTASAS</sequence>
<reference evidence="1 2" key="1">
    <citation type="submission" date="2024-09" db="EMBL/GenBank/DDBJ databases">
        <authorList>
            <person name="Sun Q."/>
            <person name="Mori K."/>
        </authorList>
    </citation>
    <scope>NUCLEOTIDE SEQUENCE [LARGE SCALE GENOMIC DNA]</scope>
    <source>
        <strain evidence="1 2">JCM 11683</strain>
    </source>
</reference>